<organism evidence="1 2">
    <name type="scientific">Hephaestia caeni</name>
    <dbReference type="NCBI Taxonomy" id="645617"/>
    <lineage>
        <taxon>Bacteria</taxon>
        <taxon>Pseudomonadati</taxon>
        <taxon>Pseudomonadota</taxon>
        <taxon>Alphaproteobacteria</taxon>
        <taxon>Sphingomonadales</taxon>
        <taxon>Sphingomonadaceae</taxon>
        <taxon>Hephaestia</taxon>
    </lineage>
</organism>
<dbReference type="Proteomes" id="UP000266568">
    <property type="component" value="Unassembled WGS sequence"/>
</dbReference>
<evidence type="ECO:0008006" key="3">
    <source>
        <dbReference type="Google" id="ProtNLM"/>
    </source>
</evidence>
<evidence type="ECO:0000313" key="2">
    <source>
        <dbReference type="Proteomes" id="UP000266568"/>
    </source>
</evidence>
<reference evidence="1 2" key="1">
    <citation type="submission" date="2018-08" db="EMBL/GenBank/DDBJ databases">
        <title>Genomic Encyclopedia of Type Strains, Phase IV (KMG-IV): sequencing the most valuable type-strain genomes for metagenomic binning, comparative biology and taxonomic classification.</title>
        <authorList>
            <person name="Goeker M."/>
        </authorList>
    </citation>
    <scope>NUCLEOTIDE SEQUENCE [LARGE SCALE GENOMIC DNA]</scope>
    <source>
        <strain evidence="1 2">DSM 25527</strain>
    </source>
</reference>
<gene>
    <name evidence="1" type="ORF">DFR49_0943</name>
</gene>
<dbReference type="OrthoDB" id="7285254at2"/>
<proteinExistence type="predicted"/>
<protein>
    <recommendedName>
        <fullName evidence="3">DUF1173 family protein</fullName>
    </recommendedName>
</protein>
<keyword evidence="2" id="KW-1185">Reference proteome</keyword>
<dbReference type="EMBL" id="QXDC01000002">
    <property type="protein sequence ID" value="RIA46402.1"/>
    <property type="molecule type" value="Genomic_DNA"/>
</dbReference>
<name>A0A397PBD4_9SPHN</name>
<dbReference type="RefSeq" id="WP_119034618.1">
    <property type="nucleotide sequence ID" value="NZ_QXDC01000002.1"/>
</dbReference>
<sequence length="427" mass="47303">MWLVDRGGRGHGRIPINPIVRDALVRWYTGDGNHHDEETGVVLVQQARLGERWIACDCLGPGAAPPLMTPAYLSEAETFYLRRLTGNGRPEHRLDCPFFHEQSAPDQITNRDPTSPVDRPDGYFSVLHSAPVRLSQQPEESGGGRERHAYVPRLARLLWRLLDLSGRNRAGLPDNCERGIANEFAAIQAIAERLEVAPGIELARTLWTHGSAFQRKRVYAGLRALATTWPSGHAPQAFLLLFAHEVQGHTVHAAGCDPIKVATRVQHPSVHGAAIAGPYLVLIVIGELPQAKGYAPLRAYAQPVYSGQRFIPVDSEFERSTLRDLLRIQHRLHERGHDSSILKPLFDIQTPAGNCRPDFIIETCSRATGESRAAVVESMGFDVESYHDAKAITHPRMAHIAPVVEITAQQLRDGHLQHRLLNLLVSG</sequence>
<accession>A0A397PBD4</accession>
<comment type="caution">
    <text evidence="1">The sequence shown here is derived from an EMBL/GenBank/DDBJ whole genome shotgun (WGS) entry which is preliminary data.</text>
</comment>
<evidence type="ECO:0000313" key="1">
    <source>
        <dbReference type="EMBL" id="RIA46402.1"/>
    </source>
</evidence>
<dbReference type="AlphaFoldDB" id="A0A397PBD4"/>